<protein>
    <submittedName>
        <fullName evidence="1">Uncharacterized protein</fullName>
    </submittedName>
</protein>
<name>A0ACB7YZ80_9ERIC</name>
<reference evidence="1 2" key="1">
    <citation type="journal article" date="2021" name="Hortic Res">
        <title>High-quality reference genome and annotation aids understanding of berry development for evergreen blueberry (Vaccinium darrowii).</title>
        <authorList>
            <person name="Yu J."/>
            <person name="Hulse-Kemp A.M."/>
            <person name="Babiker E."/>
            <person name="Staton M."/>
        </authorList>
    </citation>
    <scope>NUCLEOTIDE SEQUENCE [LARGE SCALE GENOMIC DNA]</scope>
    <source>
        <strain evidence="2">cv. NJ 8807/NJ 8810</strain>
        <tissue evidence="1">Young leaf</tissue>
    </source>
</reference>
<proteinExistence type="predicted"/>
<sequence length="129" mass="15088">MVDAVVSFAVQRLGDLLIEQVVFLRGVKDDVLWLRDKLDYLKCFLKDAEGKQDFEDFLIEQVVFLRGVKGRPPKREIEFLEKMKEDDLEPHLRDYLKVVLDDVWDANAWLSLMRAFSNENNGSRVILTT</sequence>
<evidence type="ECO:0000313" key="2">
    <source>
        <dbReference type="Proteomes" id="UP000828048"/>
    </source>
</evidence>
<keyword evidence="2" id="KW-1185">Reference proteome</keyword>
<comment type="caution">
    <text evidence="1">The sequence shown here is derived from an EMBL/GenBank/DDBJ whole genome shotgun (WGS) entry which is preliminary data.</text>
</comment>
<dbReference type="Proteomes" id="UP000828048">
    <property type="component" value="Chromosome 3"/>
</dbReference>
<dbReference type="EMBL" id="CM037153">
    <property type="protein sequence ID" value="KAH7858169.1"/>
    <property type="molecule type" value="Genomic_DNA"/>
</dbReference>
<accession>A0ACB7YZ80</accession>
<evidence type="ECO:0000313" key="1">
    <source>
        <dbReference type="EMBL" id="KAH7858169.1"/>
    </source>
</evidence>
<gene>
    <name evidence="1" type="ORF">Vadar_020792</name>
</gene>
<organism evidence="1 2">
    <name type="scientific">Vaccinium darrowii</name>
    <dbReference type="NCBI Taxonomy" id="229202"/>
    <lineage>
        <taxon>Eukaryota</taxon>
        <taxon>Viridiplantae</taxon>
        <taxon>Streptophyta</taxon>
        <taxon>Embryophyta</taxon>
        <taxon>Tracheophyta</taxon>
        <taxon>Spermatophyta</taxon>
        <taxon>Magnoliopsida</taxon>
        <taxon>eudicotyledons</taxon>
        <taxon>Gunneridae</taxon>
        <taxon>Pentapetalae</taxon>
        <taxon>asterids</taxon>
        <taxon>Ericales</taxon>
        <taxon>Ericaceae</taxon>
        <taxon>Vaccinioideae</taxon>
        <taxon>Vaccinieae</taxon>
        <taxon>Vaccinium</taxon>
    </lineage>
</organism>